<dbReference type="Proteomes" id="UP000568486">
    <property type="component" value="Unassembled WGS sequence"/>
</dbReference>
<keyword evidence="2" id="KW-1185">Reference proteome</keyword>
<comment type="caution">
    <text evidence="1">The sequence shown here is derived from an EMBL/GenBank/DDBJ whole genome shotgun (WGS) entry which is preliminary data.</text>
</comment>
<gene>
    <name evidence="1" type="ORF">HED52_04875</name>
</gene>
<dbReference type="EMBL" id="JAAVLR010000001">
    <property type="protein sequence ID" value="NKC27898.1"/>
    <property type="molecule type" value="Genomic_DNA"/>
</dbReference>
<evidence type="ECO:0000313" key="1">
    <source>
        <dbReference type="EMBL" id="NKC27898.1"/>
    </source>
</evidence>
<accession>A0ABX1DTS1</accession>
<proteinExistence type="predicted"/>
<evidence type="ECO:0000313" key="2">
    <source>
        <dbReference type="Proteomes" id="UP000568486"/>
    </source>
</evidence>
<reference evidence="1 2" key="1">
    <citation type="submission" date="2020-03" db="EMBL/GenBank/DDBJ databases">
        <title>Whole genome sequencing of clinical and environmental type strains of Ochrobactrum.</title>
        <authorList>
            <person name="Dharne M."/>
        </authorList>
    </citation>
    <scope>NUCLEOTIDE SEQUENCE [LARGE SCALE GENOMIC DNA]</scope>
    <source>
        <strain evidence="1 2">DSM 22292</strain>
    </source>
</reference>
<name>A0ABX1DTS1_9HYPH</name>
<sequence>MLVGDFARYPAHANPERDIERTPFRADMNRGTRPVRPVTVLKSFIKARAGAVPVTGLSIWPGMRCTPFKWPFLIARLSHLVYSLLMKPVQVSYK</sequence>
<organism evidence="1 2">
    <name type="scientific">Brucella ciceri</name>
    <dbReference type="NCBI Taxonomy" id="391287"/>
    <lineage>
        <taxon>Bacteria</taxon>
        <taxon>Pseudomonadati</taxon>
        <taxon>Pseudomonadota</taxon>
        <taxon>Alphaproteobacteria</taxon>
        <taxon>Hyphomicrobiales</taxon>
        <taxon>Brucellaceae</taxon>
        <taxon>Brucella/Ochrobactrum group</taxon>
        <taxon>Brucella</taxon>
    </lineage>
</organism>
<protein>
    <submittedName>
        <fullName evidence="1">Uncharacterized protein</fullName>
    </submittedName>
</protein>